<dbReference type="STRING" id="1123498.VR7878_00455"/>
<dbReference type="AlphaFoldDB" id="A0A1R4LAV8"/>
<evidence type="ECO:0000313" key="2">
    <source>
        <dbReference type="EMBL" id="SJN53701.1"/>
    </source>
</evidence>
<sequence length="60" mass="6953">MNYQVVYHQSKQYSIWPENKVIPKGWASTGFSGSETQCLDTICDAYGKIFPKRINEDHQN</sequence>
<feature type="domain" description="MbtH-like" evidence="1">
    <location>
        <begin position="2"/>
        <end position="44"/>
    </location>
</feature>
<reference evidence="3" key="1">
    <citation type="submission" date="2017-02" db="EMBL/GenBank/DDBJ databases">
        <authorList>
            <person name="Rodrigo-Torres L."/>
            <person name="Arahal R.D."/>
            <person name="Lucena T."/>
        </authorList>
    </citation>
    <scope>NUCLEOTIDE SEQUENCE [LARGE SCALE GENOMIC DNA]</scope>
    <source>
        <strain evidence="3">CECT 7878</strain>
    </source>
</reference>
<organism evidence="2 3">
    <name type="scientific">Vibrio ruber (strain DSM 16370 / JCM 11486 / BCRC 17186 / CECT 7878 / LMG 23124 / VR1)</name>
    <dbReference type="NCBI Taxonomy" id="1123498"/>
    <lineage>
        <taxon>Bacteria</taxon>
        <taxon>Pseudomonadati</taxon>
        <taxon>Pseudomonadota</taxon>
        <taxon>Gammaproteobacteria</taxon>
        <taxon>Vibrionales</taxon>
        <taxon>Vibrionaceae</taxon>
        <taxon>Vibrio</taxon>
    </lineage>
</organism>
<dbReference type="Pfam" id="PF03621">
    <property type="entry name" value="MbtH"/>
    <property type="match status" value="1"/>
</dbReference>
<dbReference type="InterPro" id="IPR038020">
    <property type="entry name" value="MbtH-like_sf"/>
</dbReference>
<keyword evidence="3" id="KW-1185">Reference proteome</keyword>
<dbReference type="SUPFAM" id="SSF160582">
    <property type="entry name" value="MbtH-like"/>
    <property type="match status" value="1"/>
</dbReference>
<dbReference type="EMBL" id="FULE01000008">
    <property type="protein sequence ID" value="SJN53701.1"/>
    <property type="molecule type" value="Genomic_DNA"/>
</dbReference>
<protein>
    <submittedName>
        <fullName evidence="2">MbtH-like protein</fullName>
    </submittedName>
</protein>
<name>A0A1R4LAV8_VIBR1</name>
<dbReference type="InterPro" id="IPR005153">
    <property type="entry name" value="MbtH-like_dom"/>
</dbReference>
<dbReference type="Gene3D" id="3.90.820.10">
    <property type="entry name" value="Structural Genomics, Unknown Function 30-nov-00 1gh9 Mol_id"/>
    <property type="match status" value="1"/>
</dbReference>
<dbReference type="RefSeq" id="WP_139343979.1">
    <property type="nucleotide sequence ID" value="NZ_FULE01000008.1"/>
</dbReference>
<gene>
    <name evidence="2" type="ORF">VR7878_00455</name>
</gene>
<evidence type="ECO:0000313" key="3">
    <source>
        <dbReference type="Proteomes" id="UP000188276"/>
    </source>
</evidence>
<accession>A0A1R4LAV8</accession>
<proteinExistence type="predicted"/>
<evidence type="ECO:0000259" key="1">
    <source>
        <dbReference type="SMART" id="SM00923"/>
    </source>
</evidence>
<dbReference type="Proteomes" id="UP000188276">
    <property type="component" value="Unassembled WGS sequence"/>
</dbReference>
<dbReference type="OrthoDB" id="7584480at2"/>
<dbReference type="SMART" id="SM00923">
    <property type="entry name" value="MbtH"/>
    <property type="match status" value="1"/>
</dbReference>